<sequence length="381" mass="42367">MDLLVPAPPPPTALGNLRVLSSTAAIHVSPLALGGMSIGQAWAEGMGSMDKEASFKLLDYYFESGGNFIDTSNNYQNGESEEWIGEWMASRKNRDRMVIATKYTTDYQGYAWGKGKASNHMGNHRRSLHMSVRDSLKKLQTDYIDILYVHWWDHLTSIEEVMDSLHIFVQQGKVLYLGISDAPAWVTSAANYYARAQGKTPFSVYQGKWNVLLRDFEREILPMARHFGMALCPWGVLGSGKFQSKKDIDERKANGESLRTLFSNGEQSDVEVKLSEALAKVAGEHNIDSLQAVALAYVRAKAPRVFPLVGGRKIEHLKGNIQALDINLTPQQVEYLESVQQFEPGFPHNLIGADPRATGVVGGILGRGINLVMDKPDYQYA</sequence>
<dbReference type="RefSeq" id="XP_035346366.1">
    <property type="nucleotide sequence ID" value="XM_035490473.1"/>
</dbReference>
<dbReference type="AlphaFoldDB" id="A0A7H8R1I8"/>
<evidence type="ECO:0000313" key="8">
    <source>
        <dbReference type="Proteomes" id="UP000509510"/>
    </source>
</evidence>
<gene>
    <name evidence="7" type="ORF">TRUGW13939_07332</name>
</gene>
<evidence type="ECO:0000256" key="2">
    <source>
        <dbReference type="ARBA" id="ARBA00022857"/>
    </source>
</evidence>
<dbReference type="Pfam" id="PF00248">
    <property type="entry name" value="Aldo_ket_red"/>
    <property type="match status" value="1"/>
</dbReference>
<keyword evidence="2" id="KW-0521">NADP</keyword>
<evidence type="ECO:0000313" key="7">
    <source>
        <dbReference type="EMBL" id="QKX60189.1"/>
    </source>
</evidence>
<dbReference type="Proteomes" id="UP000509510">
    <property type="component" value="Chromosome IV"/>
</dbReference>
<dbReference type="Gene3D" id="3.20.20.100">
    <property type="entry name" value="NADP-dependent oxidoreductase domain"/>
    <property type="match status" value="1"/>
</dbReference>
<dbReference type="InterPro" id="IPR023210">
    <property type="entry name" value="NADP_OxRdtase_dom"/>
</dbReference>
<dbReference type="SUPFAM" id="SSF51430">
    <property type="entry name" value="NAD(P)-linked oxidoreductase"/>
    <property type="match status" value="1"/>
</dbReference>
<dbReference type="FunFam" id="3.20.20.100:FF:000024">
    <property type="entry name" value="Aryl-alcohol dehydrogenase"/>
    <property type="match status" value="1"/>
</dbReference>
<evidence type="ECO:0000259" key="6">
    <source>
        <dbReference type="Pfam" id="PF00248"/>
    </source>
</evidence>
<dbReference type="PANTHER" id="PTHR43364">
    <property type="entry name" value="NADH-SPECIFIC METHYLGLYOXAL REDUCTASE-RELATED"/>
    <property type="match status" value="1"/>
</dbReference>
<name>A0A7H8R1I8_TALRU</name>
<dbReference type="InterPro" id="IPR050523">
    <property type="entry name" value="AKR_Detox_Biosynth"/>
</dbReference>
<dbReference type="KEGG" id="trg:TRUGW13939_07332"/>
<dbReference type="OrthoDB" id="48988at2759"/>
<evidence type="ECO:0000256" key="3">
    <source>
        <dbReference type="ARBA" id="ARBA00023002"/>
    </source>
</evidence>
<evidence type="ECO:0000256" key="1">
    <source>
        <dbReference type="ARBA" id="ARBA00004721"/>
    </source>
</evidence>
<dbReference type="EMBL" id="CP055901">
    <property type="protein sequence ID" value="QKX60189.1"/>
    <property type="molecule type" value="Genomic_DNA"/>
</dbReference>
<keyword evidence="3" id="KW-0560">Oxidoreductase</keyword>
<accession>A0A7H8R1I8</accession>
<proteinExistence type="inferred from homology"/>
<feature type="domain" description="NADP-dependent oxidoreductase" evidence="6">
    <location>
        <begin position="30"/>
        <end position="339"/>
    </location>
</feature>
<protein>
    <recommendedName>
        <fullName evidence="5">Aldo-keto reductase ausK</fullName>
    </recommendedName>
</protein>
<comment type="pathway">
    <text evidence="1">Secondary metabolite biosynthesis; terpenoid biosynthesis.</text>
</comment>
<evidence type="ECO:0000256" key="4">
    <source>
        <dbReference type="ARBA" id="ARBA00038157"/>
    </source>
</evidence>
<dbReference type="GO" id="GO:0016491">
    <property type="term" value="F:oxidoreductase activity"/>
    <property type="evidence" value="ECO:0007669"/>
    <property type="project" value="UniProtKB-KW"/>
</dbReference>
<reference evidence="8" key="1">
    <citation type="submission" date="2020-06" db="EMBL/GenBank/DDBJ databases">
        <title>A chromosome-scale genome assembly of Talaromyces rugulosus W13939.</title>
        <authorList>
            <person name="Wang B."/>
            <person name="Guo L."/>
            <person name="Ye K."/>
            <person name="Wang L."/>
        </authorList>
    </citation>
    <scope>NUCLEOTIDE SEQUENCE [LARGE SCALE GENOMIC DNA]</scope>
    <source>
        <strain evidence="8">W13939</strain>
    </source>
</reference>
<organism evidence="7 8">
    <name type="scientific">Talaromyces rugulosus</name>
    <name type="common">Penicillium rugulosum</name>
    <dbReference type="NCBI Taxonomy" id="121627"/>
    <lineage>
        <taxon>Eukaryota</taxon>
        <taxon>Fungi</taxon>
        <taxon>Dikarya</taxon>
        <taxon>Ascomycota</taxon>
        <taxon>Pezizomycotina</taxon>
        <taxon>Eurotiomycetes</taxon>
        <taxon>Eurotiomycetidae</taxon>
        <taxon>Eurotiales</taxon>
        <taxon>Trichocomaceae</taxon>
        <taxon>Talaromyces</taxon>
        <taxon>Talaromyces sect. Islandici</taxon>
    </lineage>
</organism>
<dbReference type="InterPro" id="IPR036812">
    <property type="entry name" value="NAD(P)_OxRdtase_dom_sf"/>
</dbReference>
<keyword evidence="8" id="KW-1185">Reference proteome</keyword>
<dbReference type="PANTHER" id="PTHR43364:SF2">
    <property type="entry name" value="ARYL-ALCOHOL DEHYDROGENASE AAD10-RELATED"/>
    <property type="match status" value="1"/>
</dbReference>
<comment type="similarity">
    <text evidence="4">Belongs to the aldo/keto reductase family. Aldo/keto reductase 2 subfamily.</text>
</comment>
<evidence type="ECO:0000256" key="5">
    <source>
        <dbReference type="ARBA" id="ARBA00073126"/>
    </source>
</evidence>
<dbReference type="GeneID" id="55994825"/>